<evidence type="ECO:0000313" key="3">
    <source>
        <dbReference type="Proteomes" id="UP000694558"/>
    </source>
</evidence>
<sequence>MLLNVPSCCCAGRHLLKHSSLCHDETCVYAGESQPAERAAPRLYERSLAALSLSRFHRTIKNPRICLRTKPAIQRLGSLCTSTLSCSCSPSLRSTSSPGNQWSHCTR</sequence>
<dbReference type="Proteomes" id="UP000694558">
    <property type="component" value="Chromosome 19"/>
</dbReference>
<feature type="region of interest" description="Disordered" evidence="1">
    <location>
        <begin position="88"/>
        <end position="107"/>
    </location>
</feature>
<feature type="compositionally biased region" description="Low complexity" evidence="1">
    <location>
        <begin position="88"/>
        <end position="99"/>
    </location>
</feature>
<dbReference type="Ensembl" id="ENSSMAT00000002251.2">
    <property type="protein sequence ID" value="ENSSMAP00000002211.2"/>
    <property type="gene ID" value="ENSSMAG00000001377.2"/>
</dbReference>
<proteinExistence type="predicted"/>
<reference evidence="2" key="1">
    <citation type="submission" date="2023-05" db="EMBL/GenBank/DDBJ databases">
        <title>High-quality long-read genome of Scophthalmus maximus.</title>
        <authorList>
            <person name="Lien S."/>
            <person name="Martinez P."/>
        </authorList>
    </citation>
    <scope>NUCLEOTIDE SEQUENCE [LARGE SCALE GENOMIC DNA]</scope>
</reference>
<protein>
    <submittedName>
        <fullName evidence="2">Uncharacterized protein</fullName>
    </submittedName>
</protein>
<evidence type="ECO:0000313" key="2">
    <source>
        <dbReference type="Ensembl" id="ENSSMAP00000002211.2"/>
    </source>
</evidence>
<name>A0A8D2ZHB8_SCOMX</name>
<evidence type="ECO:0000256" key="1">
    <source>
        <dbReference type="SAM" id="MobiDB-lite"/>
    </source>
</evidence>
<organism evidence="2 3">
    <name type="scientific">Scophthalmus maximus</name>
    <name type="common">Turbot</name>
    <name type="synonym">Psetta maxima</name>
    <dbReference type="NCBI Taxonomy" id="52904"/>
    <lineage>
        <taxon>Eukaryota</taxon>
        <taxon>Metazoa</taxon>
        <taxon>Chordata</taxon>
        <taxon>Craniata</taxon>
        <taxon>Vertebrata</taxon>
        <taxon>Euteleostomi</taxon>
        <taxon>Actinopterygii</taxon>
        <taxon>Neopterygii</taxon>
        <taxon>Teleostei</taxon>
        <taxon>Neoteleostei</taxon>
        <taxon>Acanthomorphata</taxon>
        <taxon>Carangaria</taxon>
        <taxon>Pleuronectiformes</taxon>
        <taxon>Pleuronectoidei</taxon>
        <taxon>Scophthalmidae</taxon>
        <taxon>Scophthalmus</taxon>
    </lineage>
</organism>
<accession>A0A8D2ZHB8</accession>
<reference evidence="2" key="2">
    <citation type="submission" date="2025-08" db="UniProtKB">
        <authorList>
            <consortium name="Ensembl"/>
        </authorList>
    </citation>
    <scope>IDENTIFICATION</scope>
</reference>
<dbReference type="AlphaFoldDB" id="A0A8D2ZHB8"/>